<protein>
    <submittedName>
        <fullName evidence="5">Glycosyltransferase family 10</fullName>
    </submittedName>
</protein>
<organism evidence="5 6">
    <name type="scientific">Clostridium aestuarii</name>
    <dbReference type="NCBI Taxonomy" id="338193"/>
    <lineage>
        <taxon>Bacteria</taxon>
        <taxon>Bacillati</taxon>
        <taxon>Bacillota</taxon>
        <taxon>Clostridia</taxon>
        <taxon>Eubacteriales</taxon>
        <taxon>Clostridiaceae</taxon>
        <taxon>Clostridium</taxon>
    </lineage>
</organism>
<evidence type="ECO:0000256" key="2">
    <source>
        <dbReference type="ARBA" id="ARBA00022676"/>
    </source>
</evidence>
<dbReference type="InterPro" id="IPR038577">
    <property type="entry name" value="GT10-like_C_sf"/>
</dbReference>
<keyword evidence="2" id="KW-0328">Glycosyltransferase</keyword>
<dbReference type="InterPro" id="IPR055270">
    <property type="entry name" value="Glyco_tran_10_C"/>
</dbReference>
<dbReference type="PANTHER" id="PTHR11929:SF194">
    <property type="entry name" value="ALPHA-(1,3)-FUCOSYLTRANSFERASE 10"/>
    <property type="match status" value="1"/>
</dbReference>
<evidence type="ECO:0000313" key="6">
    <source>
        <dbReference type="Proteomes" id="UP001078443"/>
    </source>
</evidence>
<comment type="similarity">
    <text evidence="1">Belongs to the glycosyltransferase 10 family.</text>
</comment>
<evidence type="ECO:0000259" key="4">
    <source>
        <dbReference type="Pfam" id="PF00852"/>
    </source>
</evidence>
<dbReference type="SUPFAM" id="SSF53756">
    <property type="entry name" value="UDP-Glycosyltransferase/glycogen phosphorylase"/>
    <property type="match status" value="1"/>
</dbReference>
<dbReference type="InterPro" id="IPR001503">
    <property type="entry name" value="Glyco_trans_10"/>
</dbReference>
<dbReference type="Proteomes" id="UP001078443">
    <property type="component" value="Unassembled WGS sequence"/>
</dbReference>
<evidence type="ECO:0000256" key="1">
    <source>
        <dbReference type="ARBA" id="ARBA00008919"/>
    </source>
</evidence>
<comment type="caution">
    <text evidence="5">The sequence shown here is derived from an EMBL/GenBank/DDBJ whole genome shotgun (WGS) entry which is preliminary data.</text>
</comment>
<dbReference type="Gene3D" id="3.40.50.11660">
    <property type="entry name" value="Glycosyl transferase family 10, C-terminal domain"/>
    <property type="match status" value="1"/>
</dbReference>
<dbReference type="Pfam" id="PF00852">
    <property type="entry name" value="Glyco_transf_10"/>
    <property type="match status" value="1"/>
</dbReference>
<dbReference type="RefSeq" id="WP_268039015.1">
    <property type="nucleotide sequence ID" value="NZ_JAPQER010000001.1"/>
</dbReference>
<keyword evidence="3" id="KW-0808">Transferase</keyword>
<name>A0ABT4CUU7_9CLOT</name>
<dbReference type="EMBL" id="JAPQER010000001">
    <property type="protein sequence ID" value="MCY6482756.1"/>
    <property type="molecule type" value="Genomic_DNA"/>
</dbReference>
<reference evidence="5" key="1">
    <citation type="submission" date="2022-12" db="EMBL/GenBank/DDBJ databases">
        <authorList>
            <person name="Wang J."/>
        </authorList>
    </citation>
    <scope>NUCLEOTIDE SEQUENCE</scope>
    <source>
        <strain evidence="5">HY-45-18</strain>
    </source>
</reference>
<accession>A0ABT4CUU7</accession>
<gene>
    <name evidence="5" type="ORF">OW763_00090</name>
</gene>
<evidence type="ECO:0000313" key="5">
    <source>
        <dbReference type="EMBL" id="MCY6482756.1"/>
    </source>
</evidence>
<keyword evidence="6" id="KW-1185">Reference proteome</keyword>
<dbReference type="PANTHER" id="PTHR11929">
    <property type="entry name" value="ALPHA- 1,3 -FUCOSYLTRANSFERASE"/>
    <property type="match status" value="1"/>
</dbReference>
<sequence>MQIGIINCYEIYNKKNSLFNPARYSIGENMEYPIVILKNKLNKMNSSIDTLDMYPIEKYDKIIFIDIPSCNIRYDYNLISKDLYLILMESSLIKPENYIKENHKCFKKIFTWNDELVDKKKYIKYYWPNKIPVSINFDINSKSKLCTMIAGHKLRIHPLELYSERIKAVRWFEENHIEDFDLYGIDWDKMIVGFNGNLIDNNNYPSYKGRIESKNKILKKYKFCICYENATGINGYITEKIFDCFFAGCIPIYWGVTNITDSIPKNTFIDKRDFSTYKELYDYIKNMSQNEYIKYIDAISAFIKSEQIQKFSAKGFAENIIKEIMD</sequence>
<evidence type="ECO:0000256" key="3">
    <source>
        <dbReference type="ARBA" id="ARBA00022679"/>
    </source>
</evidence>
<proteinExistence type="inferred from homology"/>
<feature type="domain" description="Fucosyltransferase C-terminal" evidence="4">
    <location>
        <begin position="212"/>
        <end position="296"/>
    </location>
</feature>